<feature type="compositionally biased region" description="Polar residues" evidence="1">
    <location>
        <begin position="245"/>
        <end position="254"/>
    </location>
</feature>
<organism evidence="3 4">
    <name type="scientific">Pyxicephalus adspersus</name>
    <name type="common">African bullfrog</name>
    <dbReference type="NCBI Taxonomy" id="30357"/>
    <lineage>
        <taxon>Eukaryota</taxon>
        <taxon>Metazoa</taxon>
        <taxon>Chordata</taxon>
        <taxon>Craniata</taxon>
        <taxon>Vertebrata</taxon>
        <taxon>Euteleostomi</taxon>
        <taxon>Amphibia</taxon>
        <taxon>Batrachia</taxon>
        <taxon>Anura</taxon>
        <taxon>Neobatrachia</taxon>
        <taxon>Ranoidea</taxon>
        <taxon>Pyxicephalidae</taxon>
        <taxon>Pyxicephalinae</taxon>
        <taxon>Pyxicephalus</taxon>
    </lineage>
</organism>
<feature type="compositionally biased region" description="Polar residues" evidence="1">
    <location>
        <begin position="1700"/>
        <end position="1749"/>
    </location>
</feature>
<feature type="compositionally biased region" description="Polar residues" evidence="1">
    <location>
        <begin position="378"/>
        <end position="405"/>
    </location>
</feature>
<keyword evidence="4" id="KW-1185">Reference proteome</keyword>
<feature type="compositionally biased region" description="Polar residues" evidence="1">
    <location>
        <begin position="458"/>
        <end position="496"/>
    </location>
</feature>
<feature type="compositionally biased region" description="Polar residues" evidence="1">
    <location>
        <begin position="1129"/>
        <end position="1151"/>
    </location>
</feature>
<feature type="region of interest" description="Disordered" evidence="1">
    <location>
        <begin position="880"/>
        <end position="925"/>
    </location>
</feature>
<feature type="compositionally biased region" description="Polar residues" evidence="1">
    <location>
        <begin position="1917"/>
        <end position="1934"/>
    </location>
</feature>
<proteinExistence type="predicted"/>
<evidence type="ECO:0000256" key="1">
    <source>
        <dbReference type="SAM" id="MobiDB-lite"/>
    </source>
</evidence>
<feature type="region of interest" description="Disordered" evidence="1">
    <location>
        <begin position="301"/>
        <end position="496"/>
    </location>
</feature>
<feature type="region of interest" description="Disordered" evidence="1">
    <location>
        <begin position="1045"/>
        <end position="1199"/>
    </location>
</feature>
<feature type="compositionally biased region" description="Polar residues" evidence="1">
    <location>
        <begin position="582"/>
        <end position="598"/>
    </location>
</feature>
<feature type="compositionally biased region" description="Polar residues" evidence="1">
    <location>
        <begin position="1159"/>
        <end position="1175"/>
    </location>
</feature>
<feature type="compositionally biased region" description="Polar residues" evidence="1">
    <location>
        <begin position="1513"/>
        <end position="1528"/>
    </location>
</feature>
<feature type="region of interest" description="Disordered" evidence="1">
    <location>
        <begin position="820"/>
        <end position="840"/>
    </location>
</feature>
<feature type="compositionally biased region" description="Basic residues" evidence="1">
    <location>
        <begin position="888"/>
        <end position="900"/>
    </location>
</feature>
<name>A0AAV3AR15_PYXAD</name>
<dbReference type="Pfam" id="PF13820">
    <property type="entry name" value="NCOA6_TRADD-N"/>
    <property type="match status" value="1"/>
</dbReference>
<feature type="compositionally biased region" description="Polar residues" evidence="1">
    <location>
        <begin position="517"/>
        <end position="538"/>
    </location>
</feature>
<feature type="region of interest" description="Disordered" evidence="1">
    <location>
        <begin position="1513"/>
        <end position="1541"/>
    </location>
</feature>
<evidence type="ECO:0000313" key="4">
    <source>
        <dbReference type="Proteomes" id="UP001181693"/>
    </source>
</evidence>
<gene>
    <name evidence="3" type="ORF">GDO54_008203</name>
</gene>
<feature type="compositionally biased region" description="Low complexity" evidence="1">
    <location>
        <begin position="1654"/>
        <end position="1672"/>
    </location>
</feature>
<feature type="compositionally biased region" description="Polar residues" evidence="1">
    <location>
        <begin position="1674"/>
        <end position="1687"/>
    </location>
</feature>
<reference evidence="3" key="1">
    <citation type="thesis" date="2020" institute="ProQuest LLC" country="789 East Eisenhower Parkway, Ann Arbor, MI, USA">
        <title>Comparative Genomics and Chromosome Evolution.</title>
        <authorList>
            <person name="Mudd A.B."/>
        </authorList>
    </citation>
    <scope>NUCLEOTIDE SEQUENCE</scope>
    <source>
        <strain evidence="3">1538</strain>
        <tissue evidence="3">Blood</tissue>
    </source>
</reference>
<feature type="compositionally biased region" description="Polar residues" evidence="1">
    <location>
        <begin position="1777"/>
        <end position="1793"/>
    </location>
</feature>
<feature type="compositionally biased region" description="Pro residues" evidence="1">
    <location>
        <begin position="1180"/>
        <end position="1193"/>
    </location>
</feature>
<feature type="region of interest" description="Disordered" evidence="1">
    <location>
        <begin position="515"/>
        <end position="570"/>
    </location>
</feature>
<feature type="region of interest" description="Disordered" evidence="1">
    <location>
        <begin position="582"/>
        <end position="609"/>
    </location>
</feature>
<feature type="region of interest" description="Disordered" evidence="1">
    <location>
        <begin position="1262"/>
        <end position="1319"/>
    </location>
</feature>
<protein>
    <recommendedName>
        <fullName evidence="2">Nuclear receptor coactivator 6 TRADD-N domain-containing protein</fullName>
    </recommendedName>
</protein>
<dbReference type="InterPro" id="IPR026638">
    <property type="entry name" value="NCOA6"/>
</dbReference>
<dbReference type="GO" id="GO:0003713">
    <property type="term" value="F:transcription coactivator activity"/>
    <property type="evidence" value="ECO:0007669"/>
    <property type="project" value="InterPro"/>
</dbReference>
<evidence type="ECO:0000313" key="3">
    <source>
        <dbReference type="EMBL" id="DBA27738.1"/>
    </source>
</evidence>
<dbReference type="PANTHER" id="PTHR15690:SF0">
    <property type="entry name" value="NUCLEAR RECEPTOR COACTIVATOR 6"/>
    <property type="match status" value="1"/>
</dbReference>
<feature type="compositionally biased region" description="Polar residues" evidence="1">
    <location>
        <begin position="1076"/>
        <end position="1092"/>
    </location>
</feature>
<feature type="compositionally biased region" description="Pro residues" evidence="1">
    <location>
        <begin position="1689"/>
        <end position="1699"/>
    </location>
</feature>
<feature type="compositionally biased region" description="Low complexity" evidence="1">
    <location>
        <begin position="423"/>
        <end position="442"/>
    </location>
</feature>
<feature type="compositionally biased region" description="Polar residues" evidence="1">
    <location>
        <begin position="1859"/>
        <end position="1868"/>
    </location>
</feature>
<dbReference type="GO" id="GO:0035097">
    <property type="term" value="C:histone methyltransferase complex"/>
    <property type="evidence" value="ECO:0007669"/>
    <property type="project" value="TreeGrafter"/>
</dbReference>
<evidence type="ECO:0000259" key="2">
    <source>
        <dbReference type="Pfam" id="PF13820"/>
    </source>
</evidence>
<accession>A0AAV3AR15</accession>
<dbReference type="InterPro" id="IPR032715">
    <property type="entry name" value="NCOA6_TRADD-N"/>
</dbReference>
<dbReference type="GO" id="GO:0005667">
    <property type="term" value="C:transcription regulator complex"/>
    <property type="evidence" value="ECO:0007669"/>
    <property type="project" value="TreeGrafter"/>
</dbReference>
<dbReference type="PANTHER" id="PTHR15690">
    <property type="entry name" value="NUCLEAR RECEPTOR COACTIVATOR 6"/>
    <property type="match status" value="1"/>
</dbReference>
<sequence length="1941" mass="207378">MNLFMLPDPRESQVRALSPPDLEMDRDEDSGIEDEPRADRNSTIFVAFKGDIEDQDLQQKLEKIIHGMPELIHMVNNIWILQQKISLPNSDFSILSLECDRLKLQKVEPWNSVRVTFNIPREAAERLRLLAQGNNQQLRDLGILSVQIEGEGAINLALAQNSAQEVRMNGPMAASNAMRIDASFGVQGRAGLIRMNNPVSAGTVMSQGPHVSTSMMAAGGSSELPPRTPRPPSQQDTMDPLVSGLTVQQQSHPSGSLGPQLHPMQAVVGNRPANPVNFQQFQQQARLPQHQQVSQGIRPPFAAPAQVPVPPGWNQLASGALQPPPAQANLGTVAPNPQWKKSALSTGGPLQQQQQFQQRPSLSTVQTPSHPPPPYPFGSQQASQVHANFPSMANSNQFNTPTMKQMQGGPPRVLTPLQQPHLSKSPASSPSSFQQSSPASSPTVNQTQPQTMGPRPGQGTSLPQGFQQQTVSSPGRSSVMPQGSTPGNFMMQQNQGPQGIHAGVAKRLLPGFPAGQANANFLQGQTPPSTAGSPTNSSTAQQQVTATGQGPVGQTNGSSHGQLQGSHGGANVMQTNLIGLHNNLNNQQTSGSGVNQVNIGGLHGQAQQGPQSQILGMHQQIISSQGQMVNLQGQASLNTQGQLVLSRTQLMSQGQMLAGSQTLGQTPQRMTPTKQMIPSHNQMMTAQNQAIMQQNPVMEQIMQGNKQGFNTQNPVVMAGSNQIIRGQTPGLANNMVQFQGQTQQGTVGSNPPQGVNMQSQVLRQPGPGQHLQQAHAETSAQSAGDLGSILPDIPMQQTGNMAPQHPQHLQNMPGNNGPGQHFQGHSLPFSSPFGQGGNGNQLACGQNTAFPVNKDVTLTSPLLVNLLQSDISAGHFGVNSKQNAAAAKPKKKKPPRKKKNQQGEEHLNAAESRMEESDQSGMVGDQLGALDAGQKLSEFQNRPPGYPTQGLEQRQLQQIPTQLMQLGQQQGQSGQNQQPTPPQQMMMMLMMQQQQQQQQQEQKTVRLPLQQNVFNPRAAMNPDAQRMPMQQGGNMPAMVNLQSTGSIPPSPDKQRMGMVSNTSLGGNGRKMGFPESGQNSTGSPLGDGSSNAALGDIPELPTAPGPQNNITPHMLMPQNPMMMAGSKPGTVSSLSLTQGTSPQQQHSNTMGGNHGHHYQNVQTPSQTSRPKTPNRASPRPYYPQTPNNRPPSTEPSEISLSPERLNASIAGLFPPQINIPLPPRPTLNRGFDQQGLNPTTLKAIGQAPPGLTVNNQSTFVSHMNKMDNGAGKPPTAGASKRASPSNSRRSSPASSRKTTPSPGRQNSKTPKMVLGGQQTPGMLHSMEMQRNMLGGQPSVQPPLTAPTMGQYPPPSLSNPAVTTEEIKESSSMAQENESQPMQMIPKEHPVVEQKTDVHQDIKIVSPEELAKKEALFMETPKLPRSEDLSAISPAMRDAPTSLSQLLDHSGAPNVNIKPPGPLSETSIMLPSTDPKTMDVALSGEDHRKQDTACVPNAHPYAEATNIQPRTDAMENNTNVSSNLPSNTLKRPGGPTAASSSMTPNQITVFVTSNPMTPSASVSAPMSSQLQPTLVPTVVTMASVGNKVIVSEGQPPVQSNTRQQFITPVFFNSSSIIQVMKGSQQKNLPSPNSNLMPQSVAVVGPLHISQNIQFSGSSSSTVPSTNTNSLPTTRPALTSPVQMTTQLAPSPSPSPLPQPPTNMQYSSDDVNMQRSTPDLSSPVNTRPTSSPTIGSNVESSGSKFLTTPSLGQGKAGNQEHMESSEAGCSNVGGPGRSPSMTSQIGTENNNSSALSMDPIVHASSTPLDLPFPSPNPPMMLLAEKSSESTLAEQISTTFDETVPEEILETVFPQNPGPEEGTSSDNQNASEKQDADMQENMECEPEERSRPPSRRNSRVEEFPIPQDILESGQRKRVTRPSTSTNSTKESGASPSQSKRRKSK</sequence>
<dbReference type="EMBL" id="DYDO01000003">
    <property type="protein sequence ID" value="DBA27738.1"/>
    <property type="molecule type" value="Genomic_DNA"/>
</dbReference>
<feature type="compositionally biased region" description="Low complexity" evidence="1">
    <location>
        <begin position="1279"/>
        <end position="1302"/>
    </location>
</feature>
<dbReference type="GO" id="GO:0045944">
    <property type="term" value="P:positive regulation of transcription by RNA polymerase II"/>
    <property type="evidence" value="ECO:0007669"/>
    <property type="project" value="TreeGrafter"/>
</dbReference>
<feature type="compositionally biased region" description="Polar residues" evidence="1">
    <location>
        <begin position="1826"/>
        <end position="1838"/>
    </location>
</feature>
<feature type="compositionally biased region" description="Acidic residues" evidence="1">
    <location>
        <begin position="22"/>
        <end position="33"/>
    </location>
</feature>
<feature type="domain" description="Nuclear receptor coactivator 6 TRADD-N" evidence="2">
    <location>
        <begin position="43"/>
        <end position="204"/>
    </location>
</feature>
<feature type="compositionally biased region" description="Low complexity" evidence="1">
    <location>
        <begin position="539"/>
        <end position="565"/>
    </location>
</feature>
<feature type="region of interest" description="Disordered" evidence="1">
    <location>
        <begin position="212"/>
        <end position="272"/>
    </location>
</feature>
<feature type="region of interest" description="Disordered" evidence="1">
    <location>
        <begin position="1"/>
        <end position="36"/>
    </location>
</feature>
<comment type="caution">
    <text evidence="3">The sequence shown here is derived from an EMBL/GenBank/DDBJ whole genome shotgun (WGS) entry which is preliminary data.</text>
</comment>
<feature type="compositionally biased region" description="Acidic residues" evidence="1">
    <location>
        <begin position="1874"/>
        <end position="1883"/>
    </location>
</feature>
<feature type="compositionally biased region" description="Basic and acidic residues" evidence="1">
    <location>
        <begin position="901"/>
        <end position="916"/>
    </location>
</feature>
<dbReference type="Proteomes" id="UP001181693">
    <property type="component" value="Unassembled WGS sequence"/>
</dbReference>
<feature type="region of interest" description="Disordered" evidence="1">
    <location>
        <begin position="1653"/>
        <end position="1941"/>
    </location>
</feature>
<feature type="region of interest" description="Disordered" evidence="1">
    <location>
        <begin position="1447"/>
        <end position="1471"/>
    </location>
</feature>